<name>A0A174CXH2_9CLOT</name>
<evidence type="ECO:0000313" key="2">
    <source>
        <dbReference type="EMBL" id="CUO17717.1"/>
    </source>
</evidence>
<keyword evidence="1" id="KW-1133">Transmembrane helix</keyword>
<reference evidence="2 3" key="1">
    <citation type="submission" date="2015-09" db="EMBL/GenBank/DDBJ databases">
        <authorList>
            <consortium name="Pathogen Informatics"/>
        </authorList>
    </citation>
    <scope>NUCLEOTIDE SEQUENCE [LARGE SCALE GENOMIC DNA]</scope>
    <source>
        <strain evidence="2 3">2789STDY5834856</strain>
    </source>
</reference>
<evidence type="ECO:0000256" key="1">
    <source>
        <dbReference type="SAM" id="Phobius"/>
    </source>
</evidence>
<dbReference type="RefSeq" id="WP_278336511.1">
    <property type="nucleotide sequence ID" value="NZ_CABIXQ010000006.1"/>
</dbReference>
<dbReference type="AlphaFoldDB" id="A0A174CXH2"/>
<dbReference type="EMBL" id="CYZX01000006">
    <property type="protein sequence ID" value="CUO17717.1"/>
    <property type="molecule type" value="Genomic_DNA"/>
</dbReference>
<protein>
    <submittedName>
        <fullName evidence="2">Uncharacterized protein</fullName>
    </submittedName>
</protein>
<keyword evidence="1" id="KW-0472">Membrane</keyword>
<dbReference type="Proteomes" id="UP000095594">
    <property type="component" value="Unassembled WGS sequence"/>
</dbReference>
<evidence type="ECO:0000313" key="3">
    <source>
        <dbReference type="Proteomes" id="UP000095594"/>
    </source>
</evidence>
<proteinExistence type="predicted"/>
<gene>
    <name evidence="2" type="ORF">ERS852471_01079</name>
</gene>
<accession>A0A174CXH2</accession>
<sequence length="44" mass="4972">MEPLVPVIFLGYFNIALYLAIAGLGIYILILIIKAFKIYIKKNS</sequence>
<organism evidence="2 3">
    <name type="scientific">Clostridium disporicum</name>
    <dbReference type="NCBI Taxonomy" id="84024"/>
    <lineage>
        <taxon>Bacteria</taxon>
        <taxon>Bacillati</taxon>
        <taxon>Bacillota</taxon>
        <taxon>Clostridia</taxon>
        <taxon>Eubacteriales</taxon>
        <taxon>Clostridiaceae</taxon>
        <taxon>Clostridium</taxon>
    </lineage>
</organism>
<feature type="transmembrane region" description="Helical" evidence="1">
    <location>
        <begin position="12"/>
        <end position="33"/>
    </location>
</feature>
<keyword evidence="1" id="KW-0812">Transmembrane</keyword>